<dbReference type="AlphaFoldDB" id="A0A8H5A6I5"/>
<dbReference type="PANTHER" id="PTHR42715:SF10">
    <property type="entry name" value="BETA-GLUCOSIDASE"/>
    <property type="match status" value="1"/>
</dbReference>
<dbReference type="InterPro" id="IPR013783">
    <property type="entry name" value="Ig-like_fold"/>
</dbReference>
<evidence type="ECO:0000256" key="3">
    <source>
        <dbReference type="ARBA" id="ARBA00012744"/>
    </source>
</evidence>
<dbReference type="EC" id="3.2.1.21" evidence="3"/>
<feature type="domain" description="Glycoside hydrolase family 3 C-terminal" evidence="8">
    <location>
        <begin position="89"/>
        <end position="262"/>
    </location>
</feature>
<dbReference type="EMBL" id="JAAFOW010001722">
    <property type="protein sequence ID" value="KAF5259499.1"/>
    <property type="molecule type" value="Genomic_DNA"/>
</dbReference>
<comment type="catalytic activity">
    <reaction evidence="1">
        <text>Hydrolysis of terminal, non-reducing beta-D-glucosyl residues with release of beta-D-glucose.</text>
        <dbReference type="EC" id="3.2.1.21"/>
    </reaction>
</comment>
<dbReference type="PANTHER" id="PTHR42715">
    <property type="entry name" value="BETA-GLUCOSIDASE"/>
    <property type="match status" value="1"/>
</dbReference>
<evidence type="ECO:0000256" key="6">
    <source>
        <dbReference type="ARBA" id="ARBA00023295"/>
    </source>
</evidence>
<evidence type="ECO:0000256" key="5">
    <source>
        <dbReference type="ARBA" id="ARBA00023277"/>
    </source>
</evidence>
<evidence type="ECO:0000256" key="4">
    <source>
        <dbReference type="ARBA" id="ARBA00022801"/>
    </source>
</evidence>
<keyword evidence="6" id="KW-0326">Glycosidase</keyword>
<dbReference type="Gene3D" id="2.60.40.10">
    <property type="entry name" value="Immunoglobulins"/>
    <property type="match status" value="1"/>
</dbReference>
<reference evidence="9" key="1">
    <citation type="submission" date="2020-02" db="EMBL/GenBank/DDBJ databases">
        <title>Identification and distribution of gene clusters putatively required for synthesis of sphingolipid metabolism inhibitors in phylogenetically diverse species of the filamentous fungus Fusarium.</title>
        <authorList>
            <person name="Kim H.-S."/>
            <person name="Busman M."/>
            <person name="Brown D.W."/>
            <person name="Divon H."/>
            <person name="Uhlig S."/>
            <person name="Proctor R.H."/>
        </authorList>
    </citation>
    <scope>NUCLEOTIDE SEQUENCE [LARGE SCALE GENOMIC DNA]</scope>
    <source>
        <strain evidence="9">NRRL 39464</strain>
    </source>
</reference>
<protein>
    <recommendedName>
        <fullName evidence="3">beta-glucosidase</fullName>
        <ecNumber evidence="3">3.2.1.21</ecNumber>
    </recommendedName>
</protein>
<keyword evidence="4" id="KW-0378">Hydrolase</keyword>
<organism evidence="9 10">
    <name type="scientific">Fusarium oxysporum</name>
    <name type="common">Fusarium vascular wilt</name>
    <dbReference type="NCBI Taxonomy" id="5507"/>
    <lineage>
        <taxon>Eukaryota</taxon>
        <taxon>Fungi</taxon>
        <taxon>Dikarya</taxon>
        <taxon>Ascomycota</taxon>
        <taxon>Pezizomycotina</taxon>
        <taxon>Sordariomycetes</taxon>
        <taxon>Hypocreomycetidae</taxon>
        <taxon>Hypocreales</taxon>
        <taxon>Nectriaceae</taxon>
        <taxon>Fusarium</taxon>
        <taxon>Fusarium oxysporum species complex</taxon>
    </lineage>
</organism>
<comment type="similarity">
    <text evidence="2">Belongs to the glycosyl hydrolase 3 family.</text>
</comment>
<dbReference type="InterPro" id="IPR002772">
    <property type="entry name" value="Glyco_hydro_3_C"/>
</dbReference>
<dbReference type="Proteomes" id="UP000558688">
    <property type="component" value="Unassembled WGS sequence"/>
</dbReference>
<evidence type="ECO:0000259" key="8">
    <source>
        <dbReference type="Pfam" id="PF01915"/>
    </source>
</evidence>
<proteinExistence type="inferred from homology"/>
<feature type="region of interest" description="Disordered" evidence="7">
    <location>
        <begin position="1"/>
        <end position="27"/>
    </location>
</feature>
<dbReference type="SUPFAM" id="SSF52279">
    <property type="entry name" value="Beta-D-glucan exohydrolase, C-terminal domain"/>
    <property type="match status" value="1"/>
</dbReference>
<evidence type="ECO:0000313" key="9">
    <source>
        <dbReference type="EMBL" id="KAF5259499.1"/>
    </source>
</evidence>
<dbReference type="Pfam" id="PF01915">
    <property type="entry name" value="Glyco_hydro_3_C"/>
    <property type="match status" value="1"/>
</dbReference>
<sequence>MVAGLRMRRVGSGNPYQPHKRDPQSTTCTKTYEVKQRCWIKLFAVFEPDVTGDWKFGLVVAAETERPFACAGTIEERGLFKAQARRVYNLEVRFINHHPVPGQVIPMDWGAIELGGRPVTEAEEMLQQAERTAREADVAIVAVGLNQDWESEGYDRDSMKLPGKSDELVQRVLAANPRTVVILRSGTPVELPWVDHCQTLLQGHYGGNQFGNGIADVIFGARNPSGRLSVTYPHKYQHNPAFYNWGHEGNKTMYSEGVFVGYKHYDAADREVMFPFGHGLSYHSSVISDVEIQPLKTTSSIANTPVAILSFMVQNAGKVGGRKSVQIYVARSGGIGRFPEKELRDFIKVEQLDGGCW</sequence>
<dbReference type="GO" id="GO:0008422">
    <property type="term" value="F:beta-glucosidase activity"/>
    <property type="evidence" value="ECO:0007669"/>
    <property type="project" value="UniProtKB-EC"/>
</dbReference>
<dbReference type="Gene3D" id="3.40.50.1700">
    <property type="entry name" value="Glycoside hydrolase family 3 C-terminal domain"/>
    <property type="match status" value="1"/>
</dbReference>
<dbReference type="InterPro" id="IPR050288">
    <property type="entry name" value="Cellulose_deg_GH3"/>
</dbReference>
<keyword evidence="5" id="KW-0119">Carbohydrate metabolism</keyword>
<comment type="caution">
    <text evidence="9">The sequence shown here is derived from an EMBL/GenBank/DDBJ whole genome shotgun (WGS) entry which is preliminary data.</text>
</comment>
<dbReference type="GO" id="GO:0009251">
    <property type="term" value="P:glucan catabolic process"/>
    <property type="evidence" value="ECO:0007669"/>
    <property type="project" value="TreeGrafter"/>
</dbReference>
<dbReference type="InterPro" id="IPR036881">
    <property type="entry name" value="Glyco_hydro_3_C_sf"/>
</dbReference>
<evidence type="ECO:0000256" key="1">
    <source>
        <dbReference type="ARBA" id="ARBA00000448"/>
    </source>
</evidence>
<evidence type="ECO:0000256" key="7">
    <source>
        <dbReference type="SAM" id="MobiDB-lite"/>
    </source>
</evidence>
<accession>A0A8H5A6I5</accession>
<evidence type="ECO:0000256" key="2">
    <source>
        <dbReference type="ARBA" id="ARBA00005336"/>
    </source>
</evidence>
<name>A0A8H5A6I5_FUSOX</name>
<evidence type="ECO:0000313" key="10">
    <source>
        <dbReference type="Proteomes" id="UP000558688"/>
    </source>
</evidence>
<gene>
    <name evidence="9" type="ORF">FOXYS1_9894</name>
</gene>